<evidence type="ECO:0000313" key="2">
    <source>
        <dbReference type="EMBL" id="GAT31641.1"/>
    </source>
</evidence>
<dbReference type="GO" id="GO:0005886">
    <property type="term" value="C:plasma membrane"/>
    <property type="evidence" value="ECO:0007669"/>
    <property type="project" value="TreeGrafter"/>
</dbReference>
<accession>A0A146G1T8</accession>
<dbReference type="InParanoid" id="A0A146G1T8"/>
<dbReference type="EMBL" id="BDCO01000002">
    <property type="protein sequence ID" value="GAT31641.1"/>
    <property type="molecule type" value="Genomic_DNA"/>
</dbReference>
<evidence type="ECO:0000313" key="3">
    <source>
        <dbReference type="Proteomes" id="UP000076023"/>
    </source>
</evidence>
<name>A0A146G1T8_TERSA</name>
<protein>
    <recommendedName>
        <fullName evidence="4">AsmA-like C-terminal region</fullName>
    </recommendedName>
</protein>
<dbReference type="InterPro" id="IPR052894">
    <property type="entry name" value="AsmA-related"/>
</dbReference>
<dbReference type="GO" id="GO:0090313">
    <property type="term" value="P:regulation of protein targeting to membrane"/>
    <property type="evidence" value="ECO:0007669"/>
    <property type="project" value="TreeGrafter"/>
</dbReference>
<comment type="caution">
    <text evidence="2">The sequence shown here is derived from an EMBL/GenBank/DDBJ whole genome shotgun (WGS) entry which is preliminary data.</text>
</comment>
<dbReference type="RefSeq" id="WP_075077534.1">
    <property type="nucleotide sequence ID" value="NZ_BDCO01000002.1"/>
</dbReference>
<proteinExistence type="predicted"/>
<feature type="transmembrane region" description="Helical" evidence="1">
    <location>
        <begin position="7"/>
        <end position="31"/>
    </location>
</feature>
<evidence type="ECO:0008006" key="4">
    <source>
        <dbReference type="Google" id="ProtNLM"/>
    </source>
</evidence>
<sequence length="453" mass="49504">MPQFPRALRWIIPCVVVVLFLAALAIGSLWVKSYLRSDAFRRLIEEKTGEAVKGQATYEPLRWIGASVFSNQLSVTGETGSPLASLTADQLRATVAWRAIFDGAWRIENLESARVLATFRPGSFATESPSSHVASPEPAVAKWLPHRFEIGSVSTPLGSVRFLDAAEKERFALNESSLHMKPDGASWLLEGQGGTFLVAEFPELKVEKFRSRIHKDVFFLTDSQFRLGDSGVITASGEFSKAAKVRVAWDRVNIDQFLASHWRKKLSATMAGSADIVVPDGQNATATGKVVLTDGLVQKVPLLDQIAKFTGAPQFRRMPVQEVTSDFSWQNGILTLTNFMGESKGLLRLEGTCTIAADHQIDGTFRIGVTPQTVQWLPGSREKVFTEAGGGYLWTSLKIGGTVENPTEDLSGRLLAAMGEQVIEQGTKALDNLPAPAREGAKQAIDLLKPFFQ</sequence>
<keyword evidence="3" id="KW-1185">Reference proteome</keyword>
<reference evidence="3" key="1">
    <citation type="journal article" date="2017" name="Genome Announc.">
        <title>Draft Genome Sequence of Terrimicrobium sacchariphilum NM-5T, a Facultative Anaerobic Soil Bacterium of the Class Spartobacteria.</title>
        <authorList>
            <person name="Qiu Y.L."/>
            <person name="Tourlousse D.M."/>
            <person name="Matsuura N."/>
            <person name="Ohashi A."/>
            <person name="Sekiguchi Y."/>
        </authorList>
    </citation>
    <scope>NUCLEOTIDE SEQUENCE [LARGE SCALE GENOMIC DNA]</scope>
    <source>
        <strain evidence="3">NM-5</strain>
    </source>
</reference>
<keyword evidence="1" id="KW-1133">Transmembrane helix</keyword>
<dbReference type="Proteomes" id="UP000076023">
    <property type="component" value="Unassembled WGS sequence"/>
</dbReference>
<keyword evidence="1" id="KW-0812">Transmembrane</keyword>
<gene>
    <name evidence="2" type="ORF">TSACC_235</name>
</gene>
<dbReference type="AlphaFoldDB" id="A0A146G1T8"/>
<evidence type="ECO:0000256" key="1">
    <source>
        <dbReference type="SAM" id="Phobius"/>
    </source>
</evidence>
<dbReference type="PANTHER" id="PTHR30441:SF4">
    <property type="entry name" value="PROTEIN ASMA"/>
    <property type="match status" value="1"/>
</dbReference>
<organism evidence="2 3">
    <name type="scientific">Terrimicrobium sacchariphilum</name>
    <dbReference type="NCBI Taxonomy" id="690879"/>
    <lineage>
        <taxon>Bacteria</taxon>
        <taxon>Pseudomonadati</taxon>
        <taxon>Verrucomicrobiota</taxon>
        <taxon>Terrimicrobiia</taxon>
        <taxon>Terrimicrobiales</taxon>
        <taxon>Terrimicrobiaceae</taxon>
        <taxon>Terrimicrobium</taxon>
    </lineage>
</organism>
<keyword evidence="1" id="KW-0472">Membrane</keyword>
<dbReference type="PANTHER" id="PTHR30441">
    <property type="entry name" value="DUF748 DOMAIN-CONTAINING PROTEIN"/>
    <property type="match status" value="1"/>
</dbReference>
<dbReference type="OrthoDB" id="178264at2"/>